<dbReference type="RefSeq" id="WP_238467135.1">
    <property type="nucleotide sequence ID" value="NZ_JAKLJA010000033.1"/>
</dbReference>
<accession>A0A9X1UJS0</accession>
<dbReference type="AlphaFoldDB" id="A0A9X1UJS0"/>
<protein>
    <recommendedName>
        <fullName evidence="1">DeoxyPurine in DNA protein A domain-containing protein</fullName>
    </recommendedName>
</protein>
<dbReference type="EMBL" id="JAKLJA010000033">
    <property type="protein sequence ID" value="MCG5077227.1"/>
    <property type="molecule type" value="Genomic_DNA"/>
</dbReference>
<evidence type="ECO:0000313" key="3">
    <source>
        <dbReference type="Proteomes" id="UP001139308"/>
    </source>
</evidence>
<dbReference type="SUPFAM" id="SSF51713">
    <property type="entry name" value="tRNA-guanine transglycosylase"/>
    <property type="match status" value="1"/>
</dbReference>
<evidence type="ECO:0000313" key="2">
    <source>
        <dbReference type="EMBL" id="MCG5077227.1"/>
    </source>
</evidence>
<dbReference type="Pfam" id="PF23859">
    <property type="entry name" value="DpdA"/>
    <property type="match status" value="1"/>
</dbReference>
<dbReference type="InterPro" id="IPR055645">
    <property type="entry name" value="DpdA"/>
</dbReference>
<dbReference type="InterPro" id="IPR036511">
    <property type="entry name" value="TGT-like_sf"/>
</dbReference>
<dbReference type="Gene3D" id="3.20.20.105">
    <property type="entry name" value="Queuine tRNA-ribosyltransferase-like"/>
    <property type="match status" value="1"/>
</dbReference>
<gene>
    <name evidence="2" type="ORF">L5014_28440</name>
</gene>
<dbReference type="Proteomes" id="UP001139308">
    <property type="component" value="Unassembled WGS sequence"/>
</dbReference>
<reference evidence="2" key="1">
    <citation type="submission" date="2022-01" db="EMBL/GenBank/DDBJ databases">
        <title>Genome sequence and assembly of Parabukholderia sp. RG36.</title>
        <authorList>
            <person name="Chhetri G."/>
        </authorList>
    </citation>
    <scope>NUCLEOTIDE SEQUENCE</scope>
    <source>
        <strain evidence="2">RG36</strain>
    </source>
</reference>
<comment type="caution">
    <text evidence="2">The sequence shown here is derived from an EMBL/GenBank/DDBJ whole genome shotgun (WGS) entry which is preliminary data.</text>
</comment>
<feature type="domain" description="DeoxyPurine in DNA protein A" evidence="1">
    <location>
        <begin position="77"/>
        <end position="289"/>
    </location>
</feature>
<organism evidence="2 3">
    <name type="scientific">Paraburkholderia tagetis</name>
    <dbReference type="NCBI Taxonomy" id="2913261"/>
    <lineage>
        <taxon>Bacteria</taxon>
        <taxon>Pseudomonadati</taxon>
        <taxon>Pseudomonadota</taxon>
        <taxon>Betaproteobacteria</taxon>
        <taxon>Burkholderiales</taxon>
        <taxon>Burkholderiaceae</taxon>
        <taxon>Paraburkholderia</taxon>
    </lineage>
</organism>
<sequence length="328" mass="36613">MNNENCDTRCAGMPLFQSNTHLAGGLPVRAGIPHRGGKLAFHAFKESFAAMVSANAFWNPARQEFHFPDATDLTELDFALDSAGFTAMQLWKTRGKQAGIAGVYPWSYEQYVELASLCGASWFAQPDMCCEPEIATDREAIDYRIRATATMLEGTLRVVYAWQERLSRDNDSRTVSNLVPVPVPVIQGYSVDEYRRSLDLLLSVWERWRPWLGEPTLIGLGSVCRRNLNDPRHGLYAVLAGLEGHLPPGSKLHLFGVKGQCLEKLRAFDWIASVDSMAWDYGARVDARERAIANTIAHRSAVMSRWMDSARTRATPTVGDQHRLVLAA</sequence>
<evidence type="ECO:0000259" key="1">
    <source>
        <dbReference type="Pfam" id="PF23859"/>
    </source>
</evidence>
<keyword evidence="3" id="KW-1185">Reference proteome</keyword>
<name>A0A9X1UJS0_9BURK</name>
<proteinExistence type="predicted"/>
<dbReference type="GO" id="GO:0006400">
    <property type="term" value="P:tRNA modification"/>
    <property type="evidence" value="ECO:0007669"/>
    <property type="project" value="InterPro"/>
</dbReference>